<organism evidence="7 8">
    <name type="scientific">Gordonia phthalatica</name>
    <dbReference type="NCBI Taxonomy" id="1136941"/>
    <lineage>
        <taxon>Bacteria</taxon>
        <taxon>Bacillati</taxon>
        <taxon>Actinomycetota</taxon>
        <taxon>Actinomycetes</taxon>
        <taxon>Mycobacteriales</taxon>
        <taxon>Gordoniaceae</taxon>
        <taxon>Gordonia</taxon>
    </lineage>
</organism>
<evidence type="ECO:0000256" key="2">
    <source>
        <dbReference type="ARBA" id="ARBA00023125"/>
    </source>
</evidence>
<dbReference type="EMBL" id="CP011853">
    <property type="protein sequence ID" value="ALG84896.1"/>
    <property type="molecule type" value="Genomic_DNA"/>
</dbReference>
<evidence type="ECO:0000313" key="7">
    <source>
        <dbReference type="EMBL" id="ALG84896.1"/>
    </source>
</evidence>
<feature type="DNA-binding region" description="H-T-H motif" evidence="4">
    <location>
        <begin position="48"/>
        <end position="67"/>
    </location>
</feature>
<dbReference type="InterPro" id="IPR011075">
    <property type="entry name" value="TetR_C"/>
</dbReference>
<evidence type="ECO:0000313" key="8">
    <source>
        <dbReference type="Proteomes" id="UP000063789"/>
    </source>
</evidence>
<dbReference type="Proteomes" id="UP000063789">
    <property type="component" value="Chromosome"/>
</dbReference>
<dbReference type="AlphaFoldDB" id="A0A0N9NGM7"/>
<name>A0A0N9NGM7_9ACTN</name>
<dbReference type="OrthoDB" id="9796019at2"/>
<dbReference type="PROSITE" id="PS50977">
    <property type="entry name" value="HTH_TETR_2"/>
    <property type="match status" value="1"/>
</dbReference>
<gene>
    <name evidence="7" type="ORF">ACH46_10805</name>
</gene>
<proteinExistence type="predicted"/>
<dbReference type="GO" id="GO:0003700">
    <property type="term" value="F:DNA-binding transcription factor activity"/>
    <property type="evidence" value="ECO:0007669"/>
    <property type="project" value="TreeGrafter"/>
</dbReference>
<evidence type="ECO:0000256" key="1">
    <source>
        <dbReference type="ARBA" id="ARBA00023015"/>
    </source>
</evidence>
<evidence type="ECO:0000259" key="6">
    <source>
        <dbReference type="PROSITE" id="PS50977"/>
    </source>
</evidence>
<dbReference type="KEGG" id="goq:ACH46_10805"/>
<dbReference type="STRING" id="1136941.ACH46_10805"/>
<dbReference type="PATRIC" id="fig|1136941.3.peg.2199"/>
<evidence type="ECO:0000256" key="3">
    <source>
        <dbReference type="ARBA" id="ARBA00023163"/>
    </source>
</evidence>
<dbReference type="PANTHER" id="PTHR30055:SF148">
    <property type="entry name" value="TETR-FAMILY TRANSCRIPTIONAL REGULATOR"/>
    <property type="match status" value="1"/>
</dbReference>
<keyword evidence="2 4" id="KW-0238">DNA-binding</keyword>
<dbReference type="Gene3D" id="1.10.10.60">
    <property type="entry name" value="Homeodomain-like"/>
    <property type="match status" value="1"/>
</dbReference>
<dbReference type="PANTHER" id="PTHR30055">
    <property type="entry name" value="HTH-TYPE TRANSCRIPTIONAL REGULATOR RUTR"/>
    <property type="match status" value="1"/>
</dbReference>
<dbReference type="InterPro" id="IPR001647">
    <property type="entry name" value="HTH_TetR"/>
</dbReference>
<dbReference type="Pfam" id="PF16859">
    <property type="entry name" value="TetR_C_11"/>
    <property type="match status" value="1"/>
</dbReference>
<feature type="domain" description="HTH tetR-type" evidence="6">
    <location>
        <begin position="25"/>
        <end position="85"/>
    </location>
</feature>
<dbReference type="SUPFAM" id="SSF48498">
    <property type="entry name" value="Tetracyclin repressor-like, C-terminal domain"/>
    <property type="match status" value="1"/>
</dbReference>
<sequence>MPGSTEVADVTDPERPARRTGGRSARVQDQVEGAALAVLLDAGYSGLTIRAVAQAAGVAETTVYRRWPTVGDLAAAALLRLAARGNPIPDTGSLVEDLRLLLTQVTELLARPEVLRVVRSAVVAEGDAARHARNAFFQQRFAASSVIVERAIARGELPPDTDGLRLIESLVGPAYMRALFGYREIDDDFVESSIASVLATVR</sequence>
<protein>
    <recommendedName>
        <fullName evidence="6">HTH tetR-type domain-containing protein</fullName>
    </recommendedName>
</protein>
<evidence type="ECO:0000256" key="5">
    <source>
        <dbReference type="SAM" id="MobiDB-lite"/>
    </source>
</evidence>
<accession>A0A0N9NGM7</accession>
<keyword evidence="8" id="KW-1185">Reference proteome</keyword>
<dbReference type="Pfam" id="PF00440">
    <property type="entry name" value="TetR_N"/>
    <property type="match status" value="1"/>
</dbReference>
<dbReference type="InterPro" id="IPR009057">
    <property type="entry name" value="Homeodomain-like_sf"/>
</dbReference>
<dbReference type="InterPro" id="IPR036271">
    <property type="entry name" value="Tet_transcr_reg_TetR-rel_C_sf"/>
</dbReference>
<evidence type="ECO:0000256" key="4">
    <source>
        <dbReference type="PROSITE-ProRule" id="PRU00335"/>
    </source>
</evidence>
<dbReference type="InterPro" id="IPR050109">
    <property type="entry name" value="HTH-type_TetR-like_transc_reg"/>
</dbReference>
<reference evidence="8" key="1">
    <citation type="submission" date="2015-06" db="EMBL/GenBank/DDBJ databases">
        <title>Complete genome sequence and metabolic analysis of phthalate degradation pathway in Gordonia sp. QH-11.</title>
        <authorList>
            <person name="Jin D."/>
            <person name="Kong X."/>
            <person name="Bai Z."/>
        </authorList>
    </citation>
    <scope>NUCLEOTIDE SEQUENCE [LARGE SCALE GENOMIC DNA]</scope>
    <source>
        <strain evidence="8">QH-11</strain>
    </source>
</reference>
<feature type="region of interest" description="Disordered" evidence="5">
    <location>
        <begin position="1"/>
        <end position="26"/>
    </location>
</feature>
<dbReference type="SUPFAM" id="SSF46689">
    <property type="entry name" value="Homeodomain-like"/>
    <property type="match status" value="1"/>
</dbReference>
<dbReference type="GO" id="GO:0000976">
    <property type="term" value="F:transcription cis-regulatory region binding"/>
    <property type="evidence" value="ECO:0007669"/>
    <property type="project" value="TreeGrafter"/>
</dbReference>
<keyword evidence="1" id="KW-0805">Transcription regulation</keyword>
<keyword evidence="3" id="KW-0804">Transcription</keyword>
<dbReference type="Gene3D" id="1.10.357.10">
    <property type="entry name" value="Tetracycline Repressor, domain 2"/>
    <property type="match status" value="1"/>
</dbReference>
<reference evidence="7 8" key="2">
    <citation type="journal article" date="2017" name="Int. J. Syst. Evol. Microbiol.">
        <title>Gordonia phthalatica sp. nov., a di-n-butyl phthalate-degrading bacterium isolated from activated sludge.</title>
        <authorList>
            <person name="Jin D."/>
            <person name="Kong X."/>
            <person name="Jia M."/>
            <person name="Yu X."/>
            <person name="Wang X."/>
            <person name="Zhuang X."/>
            <person name="Deng Y."/>
            <person name="Bai Z."/>
        </authorList>
    </citation>
    <scope>NUCLEOTIDE SEQUENCE [LARGE SCALE GENOMIC DNA]</scope>
    <source>
        <strain evidence="7 8">QH-11</strain>
    </source>
</reference>